<reference evidence="2" key="1">
    <citation type="journal article" date="2023" name="IScience">
        <title>Live-bearing cockroach genome reveals convergent evolutionary mechanisms linked to viviparity in insects and beyond.</title>
        <authorList>
            <person name="Fouks B."/>
            <person name="Harrison M.C."/>
            <person name="Mikhailova A.A."/>
            <person name="Marchal E."/>
            <person name="English S."/>
            <person name="Carruthers M."/>
            <person name="Jennings E.C."/>
            <person name="Chiamaka E.L."/>
            <person name="Frigard R.A."/>
            <person name="Pippel M."/>
            <person name="Attardo G.M."/>
            <person name="Benoit J.B."/>
            <person name="Bornberg-Bauer E."/>
            <person name="Tobe S.S."/>
        </authorList>
    </citation>
    <scope>NUCLEOTIDE SEQUENCE</scope>
    <source>
        <strain evidence="2">Stay&amp;Tobe</strain>
    </source>
</reference>
<keyword evidence="3" id="KW-1185">Reference proteome</keyword>
<dbReference type="Proteomes" id="UP001233999">
    <property type="component" value="Unassembled WGS sequence"/>
</dbReference>
<name>A0AAD8EJS2_DIPPU</name>
<proteinExistence type="predicted"/>
<reference evidence="2" key="2">
    <citation type="submission" date="2023-05" db="EMBL/GenBank/DDBJ databases">
        <authorList>
            <person name="Fouks B."/>
        </authorList>
    </citation>
    <scope>NUCLEOTIDE SEQUENCE</scope>
    <source>
        <strain evidence="2">Stay&amp;Tobe</strain>
        <tissue evidence="2">Testes</tissue>
    </source>
</reference>
<feature type="compositionally biased region" description="Low complexity" evidence="1">
    <location>
        <begin position="111"/>
        <end position="139"/>
    </location>
</feature>
<feature type="region of interest" description="Disordered" evidence="1">
    <location>
        <begin position="110"/>
        <end position="143"/>
    </location>
</feature>
<organism evidence="2 3">
    <name type="scientific">Diploptera punctata</name>
    <name type="common">Pacific beetle cockroach</name>
    <dbReference type="NCBI Taxonomy" id="6984"/>
    <lineage>
        <taxon>Eukaryota</taxon>
        <taxon>Metazoa</taxon>
        <taxon>Ecdysozoa</taxon>
        <taxon>Arthropoda</taxon>
        <taxon>Hexapoda</taxon>
        <taxon>Insecta</taxon>
        <taxon>Pterygota</taxon>
        <taxon>Neoptera</taxon>
        <taxon>Polyneoptera</taxon>
        <taxon>Dictyoptera</taxon>
        <taxon>Blattodea</taxon>
        <taxon>Blaberoidea</taxon>
        <taxon>Blaberidae</taxon>
        <taxon>Diplopterinae</taxon>
        <taxon>Diploptera</taxon>
    </lineage>
</organism>
<dbReference type="EMBL" id="JASPKZ010003847">
    <property type="protein sequence ID" value="KAJ9592077.1"/>
    <property type="molecule type" value="Genomic_DNA"/>
</dbReference>
<gene>
    <name evidence="2" type="ORF">L9F63_001386</name>
</gene>
<evidence type="ECO:0000313" key="2">
    <source>
        <dbReference type="EMBL" id="KAJ9592077.1"/>
    </source>
</evidence>
<sequence>VQTKPSEESFALSRRENLLFNLLQLLNTADYPQFEERELRLQSLTTTSAVYEIGDLGLVPQSSSVMKVEPSPIYSVGSGFMSKPSLKADLSEVKMKLSGSTVSTMSTVLASESSSTVKSSKSSSSSSSGTSVSKLPKSSVTESAKMTKDRVIKKVATVEEEESPETEIGAVSAEEEQILEMEVGAVPEEKDEQLSVVSAEKVEVLSVVSGEKVDMEEPIKDETEVLQQEIEITDELAALGRNCSTIIS</sequence>
<feature type="non-terminal residue" evidence="2">
    <location>
        <position position="1"/>
    </location>
</feature>
<dbReference type="AlphaFoldDB" id="A0AAD8EJS2"/>
<evidence type="ECO:0000313" key="3">
    <source>
        <dbReference type="Proteomes" id="UP001233999"/>
    </source>
</evidence>
<accession>A0AAD8EJS2</accession>
<protein>
    <submittedName>
        <fullName evidence="2">Uncharacterized protein</fullName>
    </submittedName>
</protein>
<evidence type="ECO:0000256" key="1">
    <source>
        <dbReference type="SAM" id="MobiDB-lite"/>
    </source>
</evidence>
<comment type="caution">
    <text evidence="2">The sequence shown here is derived from an EMBL/GenBank/DDBJ whole genome shotgun (WGS) entry which is preliminary data.</text>
</comment>